<dbReference type="Pfam" id="PF13479">
    <property type="entry name" value="AAA_24"/>
    <property type="match status" value="1"/>
</dbReference>
<protein>
    <submittedName>
        <fullName evidence="1">Signal recognition particle subunit FFH/SRP54 (Srp54)</fullName>
    </submittedName>
</protein>
<dbReference type="RefSeq" id="WP_244906380.1">
    <property type="nucleotide sequence ID" value="NZ_PVEO01000002.1"/>
</dbReference>
<dbReference type="SUPFAM" id="SSF52540">
    <property type="entry name" value="P-loop containing nucleoside triphosphate hydrolases"/>
    <property type="match status" value="1"/>
</dbReference>
<dbReference type="Proteomes" id="UP000251545">
    <property type="component" value="Unassembled WGS sequence"/>
</dbReference>
<sequence length="321" mass="36474">MNIKNVHPFFMEFIQVKLNNHKQQLLIILNTQIMELKKSQRERVKLRIGISGASGFGKTHSALLLAYGMTNDWSKIALIDSENSSGSLYSHLGNYNTLDLSAPFSPERYIKAIKVCEDAGMEVIIIDSVSPEWSGTGGCLQIHEQLGGRFQDWMPVKKRHQAFIDSILQSKCHIITTTRRKIDYSLDIGSNGKSKVVKHGTKEITADGYEYELTLNFELINDNHLVRASKDRTGLYMNKSEFVITSKIGRQLLDWCNQGSISQNEVESRINECLSISELMKLYKEFPQFQQTLNSQFQSKKQQLENLVKPSNFSSNGINKS</sequence>
<evidence type="ECO:0000313" key="1">
    <source>
        <dbReference type="EMBL" id="PQV50280.1"/>
    </source>
</evidence>
<dbReference type="EMBL" id="PVEO01000002">
    <property type="protein sequence ID" value="PQV50280.1"/>
    <property type="molecule type" value="Genomic_DNA"/>
</dbReference>
<name>A0A362XEI9_9FLAO</name>
<evidence type="ECO:0000313" key="2">
    <source>
        <dbReference type="Proteomes" id="UP000251545"/>
    </source>
</evidence>
<comment type="caution">
    <text evidence="1">The sequence shown here is derived from an EMBL/GenBank/DDBJ whole genome shotgun (WGS) entry which is preliminary data.</text>
</comment>
<accession>A0A362XEI9</accession>
<reference evidence="1 2" key="1">
    <citation type="submission" date="2018-02" db="EMBL/GenBank/DDBJ databases">
        <title>Genomic Encyclopedia of Archaeal and Bacterial Type Strains, Phase II (KMG-II): from individual species to whole genera.</title>
        <authorList>
            <person name="Goeker M."/>
        </authorList>
    </citation>
    <scope>NUCLEOTIDE SEQUENCE [LARGE SCALE GENOMIC DNA]</scope>
    <source>
        <strain evidence="1 2">DSM 21165</strain>
    </source>
</reference>
<dbReference type="AlphaFoldDB" id="A0A362XEI9"/>
<gene>
    <name evidence="1" type="ORF">CLV33_102139</name>
</gene>
<dbReference type="InterPro" id="IPR027417">
    <property type="entry name" value="P-loop_NTPase"/>
</dbReference>
<organism evidence="1 2">
    <name type="scientific">Jejuia pallidilutea</name>
    <dbReference type="NCBI Taxonomy" id="504487"/>
    <lineage>
        <taxon>Bacteria</taxon>
        <taxon>Pseudomonadati</taxon>
        <taxon>Bacteroidota</taxon>
        <taxon>Flavobacteriia</taxon>
        <taxon>Flavobacteriales</taxon>
        <taxon>Flavobacteriaceae</taxon>
        <taxon>Jejuia</taxon>
    </lineage>
</organism>
<proteinExistence type="predicted"/>